<dbReference type="Proteomes" id="UP001054945">
    <property type="component" value="Unassembled WGS sequence"/>
</dbReference>
<organism evidence="1 2">
    <name type="scientific">Caerostris extrusa</name>
    <name type="common">Bark spider</name>
    <name type="synonym">Caerostris bankana</name>
    <dbReference type="NCBI Taxonomy" id="172846"/>
    <lineage>
        <taxon>Eukaryota</taxon>
        <taxon>Metazoa</taxon>
        <taxon>Ecdysozoa</taxon>
        <taxon>Arthropoda</taxon>
        <taxon>Chelicerata</taxon>
        <taxon>Arachnida</taxon>
        <taxon>Araneae</taxon>
        <taxon>Araneomorphae</taxon>
        <taxon>Entelegynae</taxon>
        <taxon>Araneoidea</taxon>
        <taxon>Araneidae</taxon>
        <taxon>Caerostris</taxon>
    </lineage>
</organism>
<evidence type="ECO:0000313" key="2">
    <source>
        <dbReference type="Proteomes" id="UP001054945"/>
    </source>
</evidence>
<accession>A0AAV4XG83</accession>
<keyword evidence="2" id="KW-1185">Reference proteome</keyword>
<protein>
    <submittedName>
        <fullName evidence="1">Uncharacterized protein</fullName>
    </submittedName>
</protein>
<evidence type="ECO:0000313" key="1">
    <source>
        <dbReference type="EMBL" id="GIY92794.1"/>
    </source>
</evidence>
<proteinExistence type="predicted"/>
<comment type="caution">
    <text evidence="1">The sequence shown here is derived from an EMBL/GenBank/DDBJ whole genome shotgun (WGS) entry which is preliminary data.</text>
</comment>
<reference evidence="1 2" key="1">
    <citation type="submission" date="2021-06" db="EMBL/GenBank/DDBJ databases">
        <title>Caerostris extrusa draft genome.</title>
        <authorList>
            <person name="Kono N."/>
            <person name="Arakawa K."/>
        </authorList>
    </citation>
    <scope>NUCLEOTIDE SEQUENCE [LARGE SCALE GENOMIC DNA]</scope>
</reference>
<dbReference type="AlphaFoldDB" id="A0AAV4XG83"/>
<sequence length="87" mass="9975">MSQLEQLEAHLSTGRQIFLTPTQFRFAEPVRAASLAKRVHNETTHTSPLYYGSDFSIQPRERKTITNRVFRFHGRLALPSKLSPGYS</sequence>
<gene>
    <name evidence="1" type="ORF">CEXT_97611</name>
</gene>
<name>A0AAV4XG83_CAEEX</name>
<dbReference type="EMBL" id="BPLR01017585">
    <property type="protein sequence ID" value="GIY92794.1"/>
    <property type="molecule type" value="Genomic_DNA"/>
</dbReference>